<feature type="domain" description="HTH cro/C1-type" evidence="4">
    <location>
        <begin position="11"/>
        <end position="65"/>
    </location>
</feature>
<dbReference type="Pfam" id="PF01381">
    <property type="entry name" value="HTH_3"/>
    <property type="match status" value="1"/>
</dbReference>
<dbReference type="EMBL" id="DYZA01000166">
    <property type="protein sequence ID" value="HJD97608.1"/>
    <property type="molecule type" value="Genomic_DNA"/>
</dbReference>
<dbReference type="PANTHER" id="PTHR46558">
    <property type="entry name" value="TRACRIPTIONAL REGULATORY PROTEIN-RELATED-RELATED"/>
    <property type="match status" value="1"/>
</dbReference>
<reference evidence="5" key="2">
    <citation type="submission" date="2021-09" db="EMBL/GenBank/DDBJ databases">
        <authorList>
            <person name="Gilroy R."/>
        </authorList>
    </citation>
    <scope>NUCLEOTIDE SEQUENCE</scope>
    <source>
        <strain evidence="5">ChiGjej2B2-19336</strain>
    </source>
</reference>
<organism evidence="5 6">
    <name type="scientific">Mailhella massiliensis</name>
    <dbReference type="NCBI Taxonomy" id="1903261"/>
    <lineage>
        <taxon>Bacteria</taxon>
        <taxon>Pseudomonadati</taxon>
        <taxon>Thermodesulfobacteriota</taxon>
        <taxon>Desulfovibrionia</taxon>
        <taxon>Desulfovibrionales</taxon>
        <taxon>Desulfovibrionaceae</taxon>
        <taxon>Mailhella</taxon>
    </lineage>
</organism>
<protein>
    <submittedName>
        <fullName evidence="5">Helix-turn-helix domain-containing protein</fullName>
    </submittedName>
</protein>
<gene>
    <name evidence="5" type="ORF">K8W16_08190</name>
</gene>
<evidence type="ECO:0000313" key="6">
    <source>
        <dbReference type="Proteomes" id="UP000698963"/>
    </source>
</evidence>
<feature type="region of interest" description="Disordered" evidence="2">
    <location>
        <begin position="76"/>
        <end position="105"/>
    </location>
</feature>
<keyword evidence="3" id="KW-0812">Transmembrane</keyword>
<dbReference type="AlphaFoldDB" id="A0A921DRZ2"/>
<name>A0A921DRZ2_9BACT</name>
<evidence type="ECO:0000256" key="2">
    <source>
        <dbReference type="SAM" id="MobiDB-lite"/>
    </source>
</evidence>
<feature type="transmembrane region" description="Helical" evidence="3">
    <location>
        <begin position="113"/>
        <end position="135"/>
    </location>
</feature>
<dbReference type="InterPro" id="IPR001387">
    <property type="entry name" value="Cro/C1-type_HTH"/>
</dbReference>
<evidence type="ECO:0000256" key="3">
    <source>
        <dbReference type="SAM" id="Phobius"/>
    </source>
</evidence>
<dbReference type="GO" id="GO:0003677">
    <property type="term" value="F:DNA binding"/>
    <property type="evidence" value="ECO:0007669"/>
    <property type="project" value="UniProtKB-KW"/>
</dbReference>
<dbReference type="CDD" id="cd00093">
    <property type="entry name" value="HTH_XRE"/>
    <property type="match status" value="1"/>
</dbReference>
<dbReference type="Proteomes" id="UP000698963">
    <property type="component" value="Unassembled WGS sequence"/>
</dbReference>
<evidence type="ECO:0000259" key="4">
    <source>
        <dbReference type="PROSITE" id="PS50943"/>
    </source>
</evidence>
<dbReference type="PROSITE" id="PS50943">
    <property type="entry name" value="HTH_CROC1"/>
    <property type="match status" value="1"/>
</dbReference>
<feature type="transmembrane region" description="Helical" evidence="3">
    <location>
        <begin position="165"/>
        <end position="185"/>
    </location>
</feature>
<proteinExistence type="predicted"/>
<dbReference type="SUPFAM" id="SSF47413">
    <property type="entry name" value="lambda repressor-like DNA-binding domains"/>
    <property type="match status" value="1"/>
</dbReference>
<keyword evidence="3" id="KW-1133">Transmembrane helix</keyword>
<evidence type="ECO:0000313" key="5">
    <source>
        <dbReference type="EMBL" id="HJD97608.1"/>
    </source>
</evidence>
<dbReference type="RefSeq" id="WP_304122657.1">
    <property type="nucleotide sequence ID" value="NZ_DYZA01000166.1"/>
</dbReference>
<accession>A0A921DRZ2</accession>
<evidence type="ECO:0000256" key="1">
    <source>
        <dbReference type="ARBA" id="ARBA00023125"/>
    </source>
</evidence>
<comment type="caution">
    <text evidence="5">The sequence shown here is derived from an EMBL/GenBank/DDBJ whole genome shotgun (WGS) entry which is preliminary data.</text>
</comment>
<reference evidence="5" key="1">
    <citation type="journal article" date="2021" name="PeerJ">
        <title>Extensive microbial diversity within the chicken gut microbiome revealed by metagenomics and culture.</title>
        <authorList>
            <person name="Gilroy R."/>
            <person name="Ravi A."/>
            <person name="Getino M."/>
            <person name="Pursley I."/>
            <person name="Horton D.L."/>
            <person name="Alikhan N.F."/>
            <person name="Baker D."/>
            <person name="Gharbi K."/>
            <person name="Hall N."/>
            <person name="Watson M."/>
            <person name="Adriaenssens E.M."/>
            <person name="Foster-Nyarko E."/>
            <person name="Jarju S."/>
            <person name="Secka A."/>
            <person name="Antonio M."/>
            <person name="Oren A."/>
            <person name="Chaudhuri R.R."/>
            <person name="La Ragione R."/>
            <person name="Hildebrand F."/>
            <person name="Pallen M.J."/>
        </authorList>
    </citation>
    <scope>NUCLEOTIDE SEQUENCE</scope>
    <source>
        <strain evidence="5">ChiGjej2B2-19336</strain>
    </source>
</reference>
<dbReference type="SMART" id="SM00530">
    <property type="entry name" value="HTH_XRE"/>
    <property type="match status" value="1"/>
</dbReference>
<keyword evidence="3" id="KW-0472">Membrane</keyword>
<dbReference type="Gene3D" id="1.10.260.40">
    <property type="entry name" value="lambda repressor-like DNA-binding domains"/>
    <property type="match status" value="1"/>
</dbReference>
<sequence>MRKDLQLYGKIQARRKALGMSQEELAQRMGVSRQSVTKWETGLSAPDLDRLVELADTLGVSLDYLLREQADGPEAAAVSVEQGEAAPAESPAEEKNERESAPPAPASTAARHIALAAGVLVFLIGAGGLLTMWIYSELFPVQLVDGRGGVHTGLWGYVLARDVKALFWAALAAMASGAALLGFTLRRGRG</sequence>
<dbReference type="InterPro" id="IPR010982">
    <property type="entry name" value="Lambda_DNA-bd_dom_sf"/>
</dbReference>
<dbReference type="PANTHER" id="PTHR46558:SF4">
    <property type="entry name" value="DNA-BIDING PHAGE PROTEIN"/>
    <property type="match status" value="1"/>
</dbReference>
<keyword evidence="1" id="KW-0238">DNA-binding</keyword>